<reference evidence="3" key="1">
    <citation type="submission" date="2017-10" db="EMBL/GenBank/DDBJ databases">
        <title>Rapid genome shrinkage in a self-fertile nematode reveals novel sperm competition proteins.</title>
        <authorList>
            <person name="Yin D."/>
            <person name="Schwarz E.M."/>
            <person name="Thomas C.G."/>
            <person name="Felde R.L."/>
            <person name="Korf I.F."/>
            <person name="Cutter A.D."/>
            <person name="Schartner C.M."/>
            <person name="Ralston E.J."/>
            <person name="Meyer B.J."/>
            <person name="Haag E.S."/>
        </authorList>
    </citation>
    <scope>NUCLEOTIDE SEQUENCE [LARGE SCALE GENOMIC DNA]</scope>
    <source>
        <strain evidence="3">JU1422</strain>
    </source>
</reference>
<evidence type="ECO:0000313" key="2">
    <source>
        <dbReference type="EMBL" id="PIC47075.1"/>
    </source>
</evidence>
<dbReference type="OrthoDB" id="5822380at2759"/>
<feature type="compositionally biased region" description="Basic and acidic residues" evidence="1">
    <location>
        <begin position="17"/>
        <end position="32"/>
    </location>
</feature>
<organism evidence="2 3">
    <name type="scientific">Caenorhabditis nigoni</name>
    <dbReference type="NCBI Taxonomy" id="1611254"/>
    <lineage>
        <taxon>Eukaryota</taxon>
        <taxon>Metazoa</taxon>
        <taxon>Ecdysozoa</taxon>
        <taxon>Nematoda</taxon>
        <taxon>Chromadorea</taxon>
        <taxon>Rhabditida</taxon>
        <taxon>Rhabditina</taxon>
        <taxon>Rhabditomorpha</taxon>
        <taxon>Rhabditoidea</taxon>
        <taxon>Rhabditidae</taxon>
        <taxon>Peloderinae</taxon>
        <taxon>Caenorhabditis</taxon>
    </lineage>
</organism>
<feature type="compositionally biased region" description="Polar residues" evidence="1">
    <location>
        <begin position="75"/>
        <end position="87"/>
    </location>
</feature>
<feature type="region of interest" description="Disordered" evidence="1">
    <location>
        <begin position="1"/>
        <end position="121"/>
    </location>
</feature>
<feature type="region of interest" description="Disordered" evidence="1">
    <location>
        <begin position="380"/>
        <end position="421"/>
    </location>
</feature>
<evidence type="ECO:0000313" key="3">
    <source>
        <dbReference type="Proteomes" id="UP000230233"/>
    </source>
</evidence>
<feature type="region of interest" description="Disordered" evidence="1">
    <location>
        <begin position="144"/>
        <end position="194"/>
    </location>
</feature>
<comment type="caution">
    <text evidence="2">The sequence shown here is derived from an EMBL/GenBank/DDBJ whole genome shotgun (WGS) entry which is preliminary data.</text>
</comment>
<dbReference type="Proteomes" id="UP000230233">
    <property type="component" value="Chromosome II"/>
</dbReference>
<proteinExistence type="predicted"/>
<feature type="compositionally biased region" description="Basic and acidic residues" evidence="1">
    <location>
        <begin position="42"/>
        <end position="54"/>
    </location>
</feature>
<feature type="region of interest" description="Disordered" evidence="1">
    <location>
        <begin position="315"/>
        <end position="337"/>
    </location>
</feature>
<dbReference type="AlphaFoldDB" id="A0A2G5V5K9"/>
<protein>
    <submittedName>
        <fullName evidence="2">Uncharacterized protein</fullName>
    </submittedName>
</protein>
<dbReference type="PANTHER" id="PTHR37444">
    <property type="entry name" value="PROTEIN CBG24900-RELATED"/>
    <property type="match status" value="1"/>
</dbReference>
<keyword evidence="3" id="KW-1185">Reference proteome</keyword>
<feature type="compositionally biased region" description="Basic and acidic residues" evidence="1">
    <location>
        <begin position="98"/>
        <end position="117"/>
    </location>
</feature>
<evidence type="ECO:0000256" key="1">
    <source>
        <dbReference type="SAM" id="MobiDB-lite"/>
    </source>
</evidence>
<dbReference type="PANTHER" id="PTHR37444:SF2">
    <property type="entry name" value="PROTEIN CBG20614"/>
    <property type="match status" value="1"/>
</dbReference>
<sequence length="421" mass="48397">MVSSVNILIPKTTSKKPKGEAKSIGTKDRKSQTQDMAMVEVPAKREGPKQEKKKITSVRRKEPKKSVRTKKKSSEGNGNHEVNTPSIRTKKVASPAPSDEKIIEKKKDEGSKQEKIVAKTPTTSKKFNMELAQKFFKQMMESQKITAKSTKRRDTTEEEDVNADTMPESSFNGLSRRSKKGHRSNRKPAPLDRNIFKENGDPIWVVSERKPGDKQVFNEAGELVKNPELMAALEDENLEYEDGKGWINKITAFLGGEMMDWKTYDKEDTLDNMDPFAPVSVLKTRGETFFKKEAVIYNTSDAILHLSHNAMERFSNQGEDTCPRRNGPASRENEEEEKTCIITSMKIIMGNAFMITYDRRRPIVSIRKFKKRYRDQLKLSIENEKKEKEEKEREMEKEEAQTPTKREEVKKEEEKKEEAPP</sequence>
<gene>
    <name evidence="2" type="primary">Cni-C09G5.7</name>
    <name evidence="2" type="synonym">Cnig_chr_II.g6548</name>
    <name evidence="2" type="ORF">B9Z55_006548</name>
</gene>
<dbReference type="EMBL" id="PDUG01000002">
    <property type="protein sequence ID" value="PIC47075.1"/>
    <property type="molecule type" value="Genomic_DNA"/>
</dbReference>
<feature type="compositionally biased region" description="Basic residues" evidence="1">
    <location>
        <begin position="55"/>
        <end position="71"/>
    </location>
</feature>
<accession>A0A2G5V5K9</accession>
<name>A0A2G5V5K9_9PELO</name>
<feature type="compositionally biased region" description="Basic residues" evidence="1">
    <location>
        <begin position="176"/>
        <end position="186"/>
    </location>
</feature>